<dbReference type="InterPro" id="IPR029044">
    <property type="entry name" value="Nucleotide-diphossugar_trans"/>
</dbReference>
<dbReference type="AlphaFoldDB" id="A0A3M8AAL9"/>
<dbReference type="Proteomes" id="UP000275048">
    <property type="component" value="Unassembled WGS sequence"/>
</dbReference>
<name>A0A3M8AAL9_9MICO</name>
<dbReference type="Pfam" id="PF00535">
    <property type="entry name" value="Glycos_transf_2"/>
    <property type="match status" value="1"/>
</dbReference>
<reference evidence="2 3" key="1">
    <citation type="submission" date="2018-10" db="EMBL/GenBank/DDBJ databases">
        <title>Isolation, diversity and antibacterial activity of antinobacteria from the wheat rhizosphere soil.</title>
        <authorList>
            <person name="Sun T."/>
        </authorList>
    </citation>
    <scope>NUCLEOTIDE SEQUENCE [LARGE SCALE GENOMIC DNA]</scope>
    <source>
        <strain evidence="2 3">SJ-23</strain>
    </source>
</reference>
<dbReference type="Gene3D" id="3.90.550.10">
    <property type="entry name" value="Spore Coat Polysaccharide Biosynthesis Protein SpsA, Chain A"/>
    <property type="match status" value="1"/>
</dbReference>
<dbReference type="OrthoDB" id="9771846at2"/>
<dbReference type="EMBL" id="RHHB01000021">
    <property type="protein sequence ID" value="RNB48198.1"/>
    <property type="molecule type" value="Genomic_DNA"/>
</dbReference>
<accession>A0A3M8AAL9</accession>
<evidence type="ECO:0000313" key="2">
    <source>
        <dbReference type="EMBL" id="RNB48198.1"/>
    </source>
</evidence>
<comment type="caution">
    <text evidence="2">The sequence shown here is derived from an EMBL/GenBank/DDBJ whole genome shotgun (WGS) entry which is preliminary data.</text>
</comment>
<keyword evidence="2" id="KW-0808">Transferase</keyword>
<keyword evidence="3" id="KW-1185">Reference proteome</keyword>
<sequence>MSAAPLDRFAVVTVSYNSSAQLPEFLRSVRMQSLQPEAILIADNASADREAARASASEFGAELVELERNVGYGAAINAAVARLPEAVRFVLIANPDVDFGDDALRVLLESAVHDQTVGSVGPRILNPDGSTYPSARKVPSLRTGIGHALLSGPWPSNPWSREYRGEGTSPTHPRAAGWLSGACLLVRRSAFEQVGGFDPEYFMYFEDVDLGYRLGRAGWVNRYIPSAVVTHIGGLSTRAESRRMLIAHHESAVRFVRRRYASPVLAPVRWALVLGLRLRARHLSQGLD</sequence>
<feature type="domain" description="Glycosyltransferase 2-like" evidence="1">
    <location>
        <begin position="11"/>
        <end position="194"/>
    </location>
</feature>
<dbReference type="SUPFAM" id="SSF53448">
    <property type="entry name" value="Nucleotide-diphospho-sugar transferases"/>
    <property type="match status" value="1"/>
</dbReference>
<dbReference type="RefSeq" id="WP_122937160.1">
    <property type="nucleotide sequence ID" value="NZ_JBHSNT010000059.1"/>
</dbReference>
<dbReference type="PANTHER" id="PTHR43179">
    <property type="entry name" value="RHAMNOSYLTRANSFERASE WBBL"/>
    <property type="match status" value="1"/>
</dbReference>
<evidence type="ECO:0000259" key="1">
    <source>
        <dbReference type="Pfam" id="PF00535"/>
    </source>
</evidence>
<dbReference type="PANTHER" id="PTHR43179:SF7">
    <property type="entry name" value="RHAMNOSYLTRANSFERASE WBBL"/>
    <property type="match status" value="1"/>
</dbReference>
<gene>
    <name evidence="2" type="ORF">EDM22_11310</name>
</gene>
<dbReference type="InterPro" id="IPR001173">
    <property type="entry name" value="Glyco_trans_2-like"/>
</dbReference>
<dbReference type="CDD" id="cd04186">
    <property type="entry name" value="GT_2_like_c"/>
    <property type="match status" value="1"/>
</dbReference>
<evidence type="ECO:0000313" key="3">
    <source>
        <dbReference type="Proteomes" id="UP000275048"/>
    </source>
</evidence>
<proteinExistence type="predicted"/>
<dbReference type="GO" id="GO:0016740">
    <property type="term" value="F:transferase activity"/>
    <property type="evidence" value="ECO:0007669"/>
    <property type="project" value="UniProtKB-KW"/>
</dbReference>
<protein>
    <submittedName>
        <fullName evidence="2">Glycosyltransferase family 2 protein</fullName>
    </submittedName>
</protein>
<organism evidence="2 3">
    <name type="scientific">Agromyces tardus</name>
    <dbReference type="NCBI Taxonomy" id="2583849"/>
    <lineage>
        <taxon>Bacteria</taxon>
        <taxon>Bacillati</taxon>
        <taxon>Actinomycetota</taxon>
        <taxon>Actinomycetes</taxon>
        <taxon>Micrococcales</taxon>
        <taxon>Microbacteriaceae</taxon>
        <taxon>Agromyces</taxon>
    </lineage>
</organism>